<feature type="transmembrane region" description="Helical" evidence="2">
    <location>
        <begin position="297"/>
        <end position="321"/>
    </location>
</feature>
<keyword evidence="2" id="KW-0812">Transmembrane</keyword>
<dbReference type="EMBL" id="LSRX01001372">
    <property type="protein sequence ID" value="OLP80525.1"/>
    <property type="molecule type" value="Genomic_DNA"/>
</dbReference>
<dbReference type="OMA" id="CTLISIM"/>
<evidence type="ECO:0000313" key="3">
    <source>
        <dbReference type="EMBL" id="OLP80525.1"/>
    </source>
</evidence>
<gene>
    <name evidence="3" type="ORF">AK812_SmicGene39052</name>
</gene>
<evidence type="ECO:0000313" key="4">
    <source>
        <dbReference type="Proteomes" id="UP000186817"/>
    </source>
</evidence>
<proteinExistence type="predicted"/>
<feature type="transmembrane region" description="Helical" evidence="2">
    <location>
        <begin position="107"/>
        <end position="129"/>
    </location>
</feature>
<sequence>MSSFPAAAPVDAHGHAAILEILKQITPAVARMVSMTLKFSGKPALPAHETHQTRVDVVRFQISETPSTSSAWIKDAFSEGERSLWRFPSKPGSVPEYMRRAFRVKTFSLMSLQLLVVFAEMISIDHYRLWHNVLTEMREGHLIDVGQEVLFYSSGFCTLISIMVMFCVKDRYPVNYWLIALTTLLSGSFWGMTRAVVQTTMHFQIVGILCCSMTGGAVASMLVKEVHGPKLLVATLAPGWLLGATLNVLISRVFVQETDRVVLGSTGLSMLLLCILSMDAGRYLILCKPDDFMKIVVAMNSTLMVVVSIPFFVLSFCFIHTGEAVVDEDMENTLEVSQSMEQSTRVGQLAMPQTESRQEPSPPLRSASEPALTVFSL</sequence>
<organism evidence="3 4">
    <name type="scientific">Symbiodinium microadriaticum</name>
    <name type="common">Dinoflagellate</name>
    <name type="synonym">Zooxanthella microadriatica</name>
    <dbReference type="NCBI Taxonomy" id="2951"/>
    <lineage>
        <taxon>Eukaryota</taxon>
        <taxon>Sar</taxon>
        <taxon>Alveolata</taxon>
        <taxon>Dinophyceae</taxon>
        <taxon>Suessiales</taxon>
        <taxon>Symbiodiniaceae</taxon>
        <taxon>Symbiodinium</taxon>
    </lineage>
</organism>
<protein>
    <submittedName>
        <fullName evidence="3">Uncharacterized protein</fullName>
    </submittedName>
</protein>
<dbReference type="Proteomes" id="UP000186817">
    <property type="component" value="Unassembled WGS sequence"/>
</dbReference>
<dbReference type="OrthoDB" id="411602at2759"/>
<evidence type="ECO:0000256" key="2">
    <source>
        <dbReference type="SAM" id="Phobius"/>
    </source>
</evidence>
<keyword evidence="2" id="KW-0472">Membrane</keyword>
<comment type="caution">
    <text evidence="3">The sequence shown here is derived from an EMBL/GenBank/DDBJ whole genome shotgun (WGS) entry which is preliminary data.</text>
</comment>
<feature type="transmembrane region" description="Helical" evidence="2">
    <location>
        <begin position="261"/>
        <end position="285"/>
    </location>
</feature>
<feature type="transmembrane region" description="Helical" evidence="2">
    <location>
        <begin position="149"/>
        <end position="168"/>
    </location>
</feature>
<evidence type="ECO:0000256" key="1">
    <source>
        <dbReference type="SAM" id="MobiDB-lite"/>
    </source>
</evidence>
<reference evidence="3 4" key="1">
    <citation type="submission" date="2016-02" db="EMBL/GenBank/DDBJ databases">
        <title>Genome analysis of coral dinoflagellate symbionts highlights evolutionary adaptations to a symbiotic lifestyle.</title>
        <authorList>
            <person name="Aranda M."/>
            <person name="Li Y."/>
            <person name="Liew Y.J."/>
            <person name="Baumgarten S."/>
            <person name="Simakov O."/>
            <person name="Wilson M."/>
            <person name="Piel J."/>
            <person name="Ashoor H."/>
            <person name="Bougouffa S."/>
            <person name="Bajic V.B."/>
            <person name="Ryu T."/>
            <person name="Ravasi T."/>
            <person name="Bayer T."/>
            <person name="Micklem G."/>
            <person name="Kim H."/>
            <person name="Bhak J."/>
            <person name="Lajeunesse T.C."/>
            <person name="Voolstra C.R."/>
        </authorList>
    </citation>
    <scope>NUCLEOTIDE SEQUENCE [LARGE SCALE GENOMIC DNA]</scope>
    <source>
        <strain evidence="3 4">CCMP2467</strain>
    </source>
</reference>
<feature type="transmembrane region" description="Helical" evidence="2">
    <location>
        <begin position="175"/>
        <end position="197"/>
    </location>
</feature>
<feature type="region of interest" description="Disordered" evidence="1">
    <location>
        <begin position="347"/>
        <end position="370"/>
    </location>
</feature>
<feature type="transmembrane region" description="Helical" evidence="2">
    <location>
        <begin position="231"/>
        <end position="255"/>
    </location>
</feature>
<keyword evidence="2" id="KW-1133">Transmembrane helix</keyword>
<name>A0A1Q9CC67_SYMMI</name>
<keyword evidence="4" id="KW-1185">Reference proteome</keyword>
<accession>A0A1Q9CC67</accession>
<dbReference type="AlphaFoldDB" id="A0A1Q9CC67"/>